<dbReference type="Gene3D" id="2.40.50.1070">
    <property type="match status" value="1"/>
</dbReference>
<organism evidence="9 10">
    <name type="scientific">Exiguobacterium aurantiacum</name>
    <dbReference type="NCBI Taxonomy" id="33987"/>
    <lineage>
        <taxon>Bacteria</taxon>
        <taxon>Bacillati</taxon>
        <taxon>Bacillota</taxon>
        <taxon>Bacilli</taxon>
        <taxon>Bacillales</taxon>
        <taxon>Bacillales Family XII. Incertae Sedis</taxon>
        <taxon>Exiguobacterium</taxon>
    </lineage>
</organism>
<keyword evidence="4 6" id="KW-0949">S-adenosyl-L-methionine</keyword>
<dbReference type="CDD" id="cd02440">
    <property type="entry name" value="AdoMet_MTases"/>
    <property type="match status" value="1"/>
</dbReference>
<dbReference type="PROSITE" id="PS51687">
    <property type="entry name" value="SAM_MT_RNA_M5U"/>
    <property type="match status" value="1"/>
</dbReference>
<dbReference type="GO" id="GO:0070475">
    <property type="term" value="P:rRNA base methylation"/>
    <property type="evidence" value="ECO:0007669"/>
    <property type="project" value="TreeGrafter"/>
</dbReference>
<feature type="binding site" evidence="6">
    <location>
        <position position="383"/>
    </location>
    <ligand>
        <name>S-adenosyl-L-methionine</name>
        <dbReference type="ChEBI" id="CHEBI:59789"/>
    </ligand>
</feature>
<dbReference type="PROSITE" id="PS50926">
    <property type="entry name" value="TRAM"/>
    <property type="match status" value="1"/>
</dbReference>
<evidence type="ECO:0000256" key="4">
    <source>
        <dbReference type="ARBA" id="ARBA00022691"/>
    </source>
</evidence>
<dbReference type="InterPro" id="IPR002792">
    <property type="entry name" value="TRAM_dom"/>
</dbReference>
<dbReference type="EC" id="2.1.1.189" evidence="9"/>
<keyword evidence="1" id="KW-0004">4Fe-4S</keyword>
<dbReference type="FunFam" id="2.40.50.1070:FF:000003">
    <property type="entry name" value="23S rRNA (Uracil-5-)-methyltransferase RumA"/>
    <property type="match status" value="1"/>
</dbReference>
<dbReference type="InterPro" id="IPR012340">
    <property type="entry name" value="NA-bd_OB-fold"/>
</dbReference>
<proteinExistence type="inferred from homology"/>
<dbReference type="SUPFAM" id="SSF50249">
    <property type="entry name" value="Nucleic acid-binding proteins"/>
    <property type="match status" value="1"/>
</dbReference>
<gene>
    <name evidence="9" type="primary">rlmCD_2</name>
    <name evidence="9" type="ORF">NCTC13163_02402</name>
</gene>
<feature type="binding site" evidence="6">
    <location>
        <position position="314"/>
    </location>
    <ligand>
        <name>S-adenosyl-L-methionine</name>
        <dbReference type="ChEBI" id="CHEBI:59789"/>
    </ligand>
</feature>
<dbReference type="OrthoDB" id="9804590at2"/>
<dbReference type="Gene3D" id="3.40.50.150">
    <property type="entry name" value="Vaccinia Virus protein VP39"/>
    <property type="match status" value="1"/>
</dbReference>
<dbReference type="NCBIfam" id="TIGR00479">
    <property type="entry name" value="rumA"/>
    <property type="match status" value="1"/>
</dbReference>
<dbReference type="PANTHER" id="PTHR11061">
    <property type="entry name" value="RNA M5U METHYLTRANSFERASE"/>
    <property type="match status" value="1"/>
</dbReference>
<reference evidence="9 10" key="1">
    <citation type="submission" date="2018-06" db="EMBL/GenBank/DDBJ databases">
        <authorList>
            <consortium name="Pathogen Informatics"/>
            <person name="Doyle S."/>
        </authorList>
    </citation>
    <scope>NUCLEOTIDE SEQUENCE [LARGE SCALE GENOMIC DNA]</scope>
    <source>
        <strain evidence="9 10">NCTC13163</strain>
    </source>
</reference>
<dbReference type="FunFam" id="3.40.50.150:FF:000009">
    <property type="entry name" value="23S rRNA (Uracil(1939)-C(5))-methyltransferase RlmD"/>
    <property type="match status" value="1"/>
</dbReference>
<evidence type="ECO:0000256" key="2">
    <source>
        <dbReference type="ARBA" id="ARBA00022603"/>
    </source>
</evidence>
<evidence type="ECO:0000259" key="8">
    <source>
        <dbReference type="PROSITE" id="PS50926"/>
    </source>
</evidence>
<keyword evidence="5" id="KW-0411">Iron-sulfur</keyword>
<dbReference type="AlphaFoldDB" id="A0A377FW10"/>
<feature type="binding site" evidence="6">
    <location>
        <position position="335"/>
    </location>
    <ligand>
        <name>S-adenosyl-L-methionine</name>
        <dbReference type="ChEBI" id="CHEBI:59789"/>
    </ligand>
</feature>
<dbReference type="EMBL" id="UGGP01000001">
    <property type="protein sequence ID" value="STO09007.1"/>
    <property type="molecule type" value="Genomic_DNA"/>
</dbReference>
<feature type="active site" evidence="7">
    <location>
        <position position="410"/>
    </location>
</feature>
<evidence type="ECO:0000313" key="9">
    <source>
        <dbReference type="EMBL" id="STO09007.1"/>
    </source>
</evidence>
<dbReference type="STRING" id="1397694.GCA_000702585_02888"/>
<dbReference type="GO" id="GO:0051539">
    <property type="term" value="F:4 iron, 4 sulfur cluster binding"/>
    <property type="evidence" value="ECO:0007669"/>
    <property type="project" value="UniProtKB-KW"/>
</dbReference>
<evidence type="ECO:0000256" key="5">
    <source>
        <dbReference type="ARBA" id="ARBA00023014"/>
    </source>
</evidence>
<evidence type="ECO:0000256" key="6">
    <source>
        <dbReference type="PROSITE-ProRule" id="PRU01024"/>
    </source>
</evidence>
<dbReference type="InterPro" id="IPR029063">
    <property type="entry name" value="SAM-dependent_MTases_sf"/>
</dbReference>
<dbReference type="Gene3D" id="2.40.50.140">
    <property type="entry name" value="Nucleic acid-binding proteins"/>
    <property type="match status" value="1"/>
</dbReference>
<dbReference type="Pfam" id="PF01938">
    <property type="entry name" value="TRAM"/>
    <property type="match status" value="1"/>
</dbReference>
<dbReference type="GO" id="GO:0070041">
    <property type="term" value="F:rRNA (uridine-C5-)-methyltransferase activity"/>
    <property type="evidence" value="ECO:0007669"/>
    <property type="project" value="UniProtKB-ARBA"/>
</dbReference>
<dbReference type="Pfam" id="PF05958">
    <property type="entry name" value="tRNA_U5-meth_tr"/>
    <property type="match status" value="1"/>
</dbReference>
<sequence>MKLIVGDYKSVTAERLGINGEGIATINRMVVFIPNLLPGEEAKVEITRVERNYAEARVVKRDNASKDRVKPPCPIYDECGGCQIQHMSPRLQMEYKEEIVRNAFRQKTKLNVDKSDIRPTKGMEDPWYYRNKSQFPLSVRRGEIVSGLYKPNSNTLVPIEHCMVQQRDTTNINNAIVRILNELDIPVYDARRDTGFARTVVVRSGYKTNDVQVVLVVGHEDVPDLDELSDRIMALPNVVSFHLNINSNRSGVIFGYRTIHIAGQEKMDEQLDDVHYHLSPRAFFQLNPAQTEVMYREVVEAAALTGEERVIDAYAGVGSIGLWLAPHAKEIRGMEVVPEAVEDANAHMRENGFNHATYVEGRAEHWIPRWVKDGWIPDVIVVDPPRTGVDHQLLNAIISSKAQRLVYVSCNPQTLARDADQLMKAGYKVNYVQPYDMFPQTAHVESVVVFEKKKKKKY</sequence>
<feature type="active site" description="Nucleophile" evidence="6">
    <location>
        <position position="410"/>
    </location>
</feature>
<dbReference type="PROSITE" id="PS01230">
    <property type="entry name" value="TRMA_1"/>
    <property type="match status" value="1"/>
</dbReference>
<dbReference type="RefSeq" id="WP_029335900.1">
    <property type="nucleotide sequence ID" value="NZ_UGGP01000001.1"/>
</dbReference>
<dbReference type="InterPro" id="IPR030390">
    <property type="entry name" value="MeTrfase_TrmA_AS"/>
</dbReference>
<feature type="domain" description="TRAM" evidence="8">
    <location>
        <begin position="2"/>
        <end position="60"/>
    </location>
</feature>
<evidence type="ECO:0000313" key="10">
    <source>
        <dbReference type="Proteomes" id="UP000254060"/>
    </source>
</evidence>
<feature type="binding site" evidence="6">
    <location>
        <position position="285"/>
    </location>
    <ligand>
        <name>S-adenosyl-L-methionine</name>
        <dbReference type="ChEBI" id="CHEBI:59789"/>
    </ligand>
</feature>
<keyword evidence="3 6" id="KW-0808">Transferase</keyword>
<evidence type="ECO:0000256" key="3">
    <source>
        <dbReference type="ARBA" id="ARBA00022679"/>
    </source>
</evidence>
<comment type="similarity">
    <text evidence="6">Belongs to the class I-like SAM-binding methyltransferase superfamily. RNA M5U methyltransferase family.</text>
</comment>
<dbReference type="PANTHER" id="PTHR11061:SF45">
    <property type="match status" value="1"/>
</dbReference>
<dbReference type="InterPro" id="IPR010280">
    <property type="entry name" value="U5_MeTrfase_fam"/>
</dbReference>
<accession>A0A377FW10</accession>
<dbReference type="FunFam" id="2.40.50.140:FF:000097">
    <property type="entry name" value="23S rRNA (uracil(1939)-C(5))-methyltransferase RlmD"/>
    <property type="match status" value="1"/>
</dbReference>
<dbReference type="Proteomes" id="UP000254060">
    <property type="component" value="Unassembled WGS sequence"/>
</dbReference>
<keyword evidence="1" id="KW-0408">Iron</keyword>
<keyword evidence="1" id="KW-0479">Metal-binding</keyword>
<evidence type="ECO:0000256" key="7">
    <source>
        <dbReference type="PROSITE-ProRule" id="PRU10015"/>
    </source>
</evidence>
<protein>
    <submittedName>
        <fullName evidence="9">23S rRNA (Uracil-C(5))-methyltransferase RlmCD</fullName>
        <ecNumber evidence="9">2.1.1.189</ecNumber>
    </submittedName>
</protein>
<name>A0A377FW10_9BACL</name>
<dbReference type="SUPFAM" id="SSF53335">
    <property type="entry name" value="S-adenosyl-L-methionine-dependent methyltransferases"/>
    <property type="match status" value="1"/>
</dbReference>
<evidence type="ECO:0000256" key="1">
    <source>
        <dbReference type="ARBA" id="ARBA00022485"/>
    </source>
</evidence>
<keyword evidence="2 6" id="KW-0489">Methyltransferase</keyword>